<keyword evidence="7" id="KW-0472">Membrane</keyword>
<dbReference type="Pfam" id="PF06148">
    <property type="entry name" value="COG2_N"/>
    <property type="match status" value="1"/>
</dbReference>
<evidence type="ECO:0000259" key="10">
    <source>
        <dbReference type="Pfam" id="PF06148"/>
    </source>
</evidence>
<dbReference type="GO" id="GO:0015031">
    <property type="term" value="P:protein transport"/>
    <property type="evidence" value="ECO:0007669"/>
    <property type="project" value="UniProtKB-KW"/>
</dbReference>
<gene>
    <name evidence="12" type="ORF">SSS_1981</name>
</gene>
<dbReference type="EMBL" id="WVUK01000066">
    <property type="protein sequence ID" value="KAF7488176.1"/>
    <property type="molecule type" value="Genomic_DNA"/>
</dbReference>
<reference evidence="13" key="3">
    <citation type="submission" date="2022-06" db="UniProtKB">
        <authorList>
            <consortium name="EnsemblMetazoa"/>
        </authorList>
    </citation>
    <scope>IDENTIFICATION</scope>
</reference>
<dbReference type="PANTHER" id="PTHR12961">
    <property type="entry name" value="CONSERVED OLIGOMERIC GOLGI COMPLEX COMPONENT 2"/>
    <property type="match status" value="1"/>
</dbReference>
<keyword evidence="5" id="KW-0653">Protein transport</keyword>
<dbReference type="Proteomes" id="UP000070412">
    <property type="component" value="Unassembled WGS sequence"/>
</dbReference>
<comment type="similarity">
    <text evidence="2">Belongs to the COG2 family.</text>
</comment>
<evidence type="ECO:0000313" key="12">
    <source>
        <dbReference type="EMBL" id="KAF7488176.1"/>
    </source>
</evidence>
<dbReference type="InterPro" id="IPR009316">
    <property type="entry name" value="COG2"/>
</dbReference>
<protein>
    <recommendedName>
        <fullName evidence="3">Conserved oligomeric Golgi complex subunit 2</fullName>
    </recommendedName>
    <alternativeName>
        <fullName evidence="8">Component of oligomeric Golgi complex 2</fullName>
    </alternativeName>
</protein>
<dbReference type="PANTHER" id="PTHR12961:SF0">
    <property type="entry name" value="CONSERVED OLIGOMERIC GOLGI COMPLEX SUBUNIT 2"/>
    <property type="match status" value="1"/>
</dbReference>
<dbReference type="GO" id="GO:0000139">
    <property type="term" value="C:Golgi membrane"/>
    <property type="evidence" value="ECO:0007669"/>
    <property type="project" value="UniProtKB-SubCell"/>
</dbReference>
<dbReference type="Pfam" id="PF12022">
    <property type="entry name" value="COG2_C"/>
    <property type="match status" value="1"/>
</dbReference>
<keyword evidence="4" id="KW-0813">Transport</keyword>
<sequence length="609" mass="71760">MDASDRVDSLGPCQNQIDSDRCDKKSPPMSAQKHSAKTVEDCIPKVPQEYCFADEKFLSDSFSVDGFVRRNSRKVDSLEKIKENLNGYLRILKESMIILINEDYTEFINLSANLISFDKSINNIKTPVLKFKNEIEIVRKKIEEIVVEIDSKNRRLRSIRRFCGTFHLDFSPLLNLTDAETFQRYYLITFQFVQEFQQRLNLSDCDRERFETLTSFLELKSKFKLNVYFHMKLKKISTHIETSFQQDRYRLLPNSSTERYRLQITAIVDQTLRHCWTQPVQQSDASTLLNRNKRFHFGDLFIYAWKLTLKIFSRFGVCISQSNFEEADSFLRSSKSIDQNNETISSEMILIVLIADSQILVDEFVTFYKSTIYPLWLDYFNQELSHRIKRVDLESKQIDQNSLQQSFDETVETFRESSSNTLIRLIRSKIFADCCSLMNQVNDIPRLYRRTNKEKPKEESQFIGKCIERLTRSLKLFEKNQIFESKKLWLNELINDLSLYYKQLTLEVLTSVQKTEDSLRKLKKAKSNYSIGGNKDSNTMSDDNKIRLQIYLDVQIFGEKLQKELAIELQTIKPYLDLLQTVDSLKTYNKFLLCKNSHQKDSKNKHHNL</sequence>
<feature type="domain" description="Conserved oligomeric Golgi complex subunit 2 N-terminal" evidence="10">
    <location>
        <begin position="51"/>
        <end position="124"/>
    </location>
</feature>
<comment type="subcellular location">
    <subcellularLocation>
        <location evidence="1">Golgi apparatus membrane</location>
        <topology evidence="1">Peripheral membrane protein</topology>
    </subcellularLocation>
</comment>
<evidence type="ECO:0000256" key="8">
    <source>
        <dbReference type="ARBA" id="ARBA00031344"/>
    </source>
</evidence>
<evidence type="ECO:0000256" key="6">
    <source>
        <dbReference type="ARBA" id="ARBA00023034"/>
    </source>
</evidence>
<evidence type="ECO:0000259" key="11">
    <source>
        <dbReference type="Pfam" id="PF12022"/>
    </source>
</evidence>
<dbReference type="OrthoDB" id="332281at2759"/>
<evidence type="ECO:0000256" key="7">
    <source>
        <dbReference type="ARBA" id="ARBA00023136"/>
    </source>
</evidence>
<dbReference type="EnsemblMetazoa" id="SSS_1981s_mrna">
    <property type="protein sequence ID" value="KAF7488176.1"/>
    <property type="gene ID" value="SSS_1981"/>
</dbReference>
<keyword evidence="14" id="KW-1185">Reference proteome</keyword>
<dbReference type="GO" id="GO:0006891">
    <property type="term" value="P:intra-Golgi vesicle-mediated transport"/>
    <property type="evidence" value="ECO:0007669"/>
    <property type="project" value="TreeGrafter"/>
</dbReference>
<feature type="region of interest" description="Disordered" evidence="9">
    <location>
        <begin position="1"/>
        <end position="37"/>
    </location>
</feature>
<keyword evidence="6" id="KW-0333">Golgi apparatus</keyword>
<evidence type="ECO:0000256" key="2">
    <source>
        <dbReference type="ARBA" id="ARBA00007603"/>
    </source>
</evidence>
<evidence type="ECO:0000256" key="9">
    <source>
        <dbReference type="SAM" id="MobiDB-lite"/>
    </source>
</evidence>
<organism evidence="12">
    <name type="scientific">Sarcoptes scabiei</name>
    <name type="common">Itch mite</name>
    <name type="synonym">Acarus scabiei</name>
    <dbReference type="NCBI Taxonomy" id="52283"/>
    <lineage>
        <taxon>Eukaryota</taxon>
        <taxon>Metazoa</taxon>
        <taxon>Ecdysozoa</taxon>
        <taxon>Arthropoda</taxon>
        <taxon>Chelicerata</taxon>
        <taxon>Arachnida</taxon>
        <taxon>Acari</taxon>
        <taxon>Acariformes</taxon>
        <taxon>Sarcoptiformes</taxon>
        <taxon>Astigmata</taxon>
        <taxon>Psoroptidia</taxon>
        <taxon>Sarcoptoidea</taxon>
        <taxon>Sarcoptidae</taxon>
        <taxon>Sarcoptinae</taxon>
        <taxon>Sarcoptes</taxon>
    </lineage>
</organism>
<evidence type="ECO:0000313" key="13">
    <source>
        <dbReference type="EnsemblMetazoa" id="KAF7488176.1"/>
    </source>
</evidence>
<accession>A0A834V981</accession>
<dbReference type="InterPro" id="IPR024602">
    <property type="entry name" value="COG_su2_N"/>
</dbReference>
<feature type="domain" description="COG complex component COG2 C-terminal" evidence="11">
    <location>
        <begin position="222"/>
        <end position="554"/>
    </location>
</feature>
<proteinExistence type="inferred from homology"/>
<dbReference type="GO" id="GO:0007030">
    <property type="term" value="P:Golgi organization"/>
    <property type="evidence" value="ECO:0007669"/>
    <property type="project" value="InterPro"/>
</dbReference>
<evidence type="ECO:0000256" key="1">
    <source>
        <dbReference type="ARBA" id="ARBA00004395"/>
    </source>
</evidence>
<dbReference type="AlphaFoldDB" id="A0A834V981"/>
<evidence type="ECO:0000256" key="3">
    <source>
        <dbReference type="ARBA" id="ARBA00020977"/>
    </source>
</evidence>
<dbReference type="GO" id="GO:0017119">
    <property type="term" value="C:Golgi transport complex"/>
    <property type="evidence" value="ECO:0007669"/>
    <property type="project" value="TreeGrafter"/>
</dbReference>
<reference evidence="12" key="2">
    <citation type="submission" date="2020-01" db="EMBL/GenBank/DDBJ databases">
        <authorList>
            <person name="Korhonen P.K.K."/>
            <person name="Guangxu M.G."/>
            <person name="Wang T.W."/>
            <person name="Stroehlein A.J.S."/>
            <person name="Young N.D."/>
            <person name="Ang C.-S.A."/>
            <person name="Fernando D.W.F."/>
            <person name="Lu H.L."/>
            <person name="Taylor S.T."/>
            <person name="Ehtesham M.E.M."/>
            <person name="Najaraj S.H.N."/>
            <person name="Harsha G.H.G."/>
            <person name="Madugundu A.M."/>
            <person name="Renuse S.R."/>
            <person name="Holt D.H."/>
            <person name="Pandey A.P."/>
            <person name="Papenfuss A.P."/>
            <person name="Gasser R.B.G."/>
            <person name="Fischer K.F."/>
        </authorList>
    </citation>
    <scope>NUCLEOTIDE SEQUENCE</scope>
    <source>
        <strain evidence="12">SSS_KF_BRIS2020</strain>
    </source>
</reference>
<name>A0A834V981_SARSC</name>
<evidence type="ECO:0000313" key="14">
    <source>
        <dbReference type="Proteomes" id="UP000070412"/>
    </source>
</evidence>
<evidence type="ECO:0000256" key="4">
    <source>
        <dbReference type="ARBA" id="ARBA00022448"/>
    </source>
</evidence>
<evidence type="ECO:0000256" key="5">
    <source>
        <dbReference type="ARBA" id="ARBA00022927"/>
    </source>
</evidence>
<dbReference type="InterPro" id="IPR024603">
    <property type="entry name" value="COG_complex_COG2_C"/>
</dbReference>
<reference evidence="14" key="1">
    <citation type="journal article" date="2020" name="PLoS Negl. Trop. Dis.">
        <title>High-quality nuclear genome for Sarcoptes scabiei-A critical resource for a neglected parasite.</title>
        <authorList>
            <person name="Korhonen P.K."/>
            <person name="Gasser R.B."/>
            <person name="Ma G."/>
            <person name="Wang T."/>
            <person name="Stroehlein A.J."/>
            <person name="Young N.D."/>
            <person name="Ang C.S."/>
            <person name="Fernando D.D."/>
            <person name="Lu H.C."/>
            <person name="Taylor S."/>
            <person name="Reynolds S.L."/>
            <person name="Mofiz E."/>
            <person name="Najaraj S.H."/>
            <person name="Gowda H."/>
            <person name="Madugundu A."/>
            <person name="Renuse S."/>
            <person name="Holt D."/>
            <person name="Pandey A."/>
            <person name="Papenfuss A.T."/>
            <person name="Fischer K."/>
        </authorList>
    </citation>
    <scope>NUCLEOTIDE SEQUENCE [LARGE SCALE GENOMIC DNA]</scope>
</reference>